<dbReference type="SMART" id="SM00671">
    <property type="entry name" value="SEL1"/>
    <property type="match status" value="3"/>
</dbReference>
<dbReference type="InterPro" id="IPR006597">
    <property type="entry name" value="Sel1-like"/>
</dbReference>
<evidence type="ECO:0000313" key="3">
    <source>
        <dbReference type="Proteomes" id="UP000821837"/>
    </source>
</evidence>
<evidence type="ECO:0000313" key="2">
    <source>
        <dbReference type="EMBL" id="KAH7943175.1"/>
    </source>
</evidence>
<gene>
    <name evidence="2" type="ORF">HPB52_005976</name>
</gene>
<dbReference type="Pfam" id="PF08238">
    <property type="entry name" value="Sel1"/>
    <property type="match status" value="2"/>
</dbReference>
<dbReference type="InterPro" id="IPR011990">
    <property type="entry name" value="TPR-like_helical_dom_sf"/>
</dbReference>
<dbReference type="Gene3D" id="1.25.40.10">
    <property type="entry name" value="Tetratricopeptide repeat domain"/>
    <property type="match status" value="2"/>
</dbReference>
<dbReference type="EMBL" id="JABSTV010001253">
    <property type="protein sequence ID" value="KAH7943175.1"/>
    <property type="molecule type" value="Genomic_DNA"/>
</dbReference>
<dbReference type="PANTHER" id="PTHR45011">
    <property type="entry name" value="DAP3-BINDING CELL DEATH ENHANCER 1"/>
    <property type="match status" value="1"/>
</dbReference>
<dbReference type="PANTHER" id="PTHR45011:SF1">
    <property type="entry name" value="DAP3-BINDING CELL DEATH ENHANCER 1"/>
    <property type="match status" value="1"/>
</dbReference>
<keyword evidence="3" id="KW-1185">Reference proteome</keyword>
<dbReference type="Proteomes" id="UP000821837">
    <property type="component" value="Unassembled WGS sequence"/>
</dbReference>
<dbReference type="InterPro" id="IPR052748">
    <property type="entry name" value="ISR_Activator"/>
</dbReference>
<feature type="compositionally biased region" description="Polar residues" evidence="1">
    <location>
        <begin position="16"/>
        <end position="25"/>
    </location>
</feature>
<proteinExistence type="predicted"/>
<sequence length="199" mass="21688">MELRHLPGSDDDRVFTEQSGSPHSTAEATEKLANVMKEYFACLENNNNDAQVLSAKGTEALLASVKNASASASAHYNLGIFYETGMSNFTKDLEKAAMHYKAAAHMGHPKATYNLGVMYVKGHGSADIGLSLLKKASSMGVPQAMTFVAYKYLEEGHIDKAEPLLKEAVAANDPNAALYLNLCRERGTDEVQDRKEKEE</sequence>
<evidence type="ECO:0000256" key="1">
    <source>
        <dbReference type="SAM" id="MobiDB-lite"/>
    </source>
</evidence>
<reference evidence="2" key="2">
    <citation type="submission" date="2021-09" db="EMBL/GenBank/DDBJ databases">
        <authorList>
            <person name="Jia N."/>
            <person name="Wang J."/>
            <person name="Shi W."/>
            <person name="Du L."/>
            <person name="Sun Y."/>
            <person name="Zhan W."/>
            <person name="Jiang J."/>
            <person name="Wang Q."/>
            <person name="Zhang B."/>
            <person name="Ji P."/>
            <person name="Sakyi L.B."/>
            <person name="Cui X."/>
            <person name="Yuan T."/>
            <person name="Jiang B."/>
            <person name="Yang W."/>
            <person name="Lam T.T.-Y."/>
            <person name="Chang Q."/>
            <person name="Ding S."/>
            <person name="Wang X."/>
            <person name="Zhu J."/>
            <person name="Ruan X."/>
            <person name="Zhao L."/>
            <person name="Wei J."/>
            <person name="Que T."/>
            <person name="Du C."/>
            <person name="Cheng J."/>
            <person name="Dai P."/>
            <person name="Han X."/>
            <person name="Huang E."/>
            <person name="Gao Y."/>
            <person name="Liu J."/>
            <person name="Shao H."/>
            <person name="Ye R."/>
            <person name="Li L."/>
            <person name="Wei W."/>
            <person name="Wang X."/>
            <person name="Wang C."/>
            <person name="Huo Q."/>
            <person name="Li W."/>
            <person name="Guo W."/>
            <person name="Chen H."/>
            <person name="Chen S."/>
            <person name="Zhou L."/>
            <person name="Zhou L."/>
            <person name="Ni X."/>
            <person name="Tian J."/>
            <person name="Zhou Y."/>
            <person name="Sheng Y."/>
            <person name="Liu T."/>
            <person name="Pan Y."/>
            <person name="Xia L."/>
            <person name="Li J."/>
            <person name="Zhao F."/>
            <person name="Cao W."/>
        </authorList>
    </citation>
    <scope>NUCLEOTIDE SEQUENCE</scope>
    <source>
        <strain evidence="2">Rsan-2018</strain>
        <tissue evidence="2">Larvae</tissue>
    </source>
</reference>
<dbReference type="AlphaFoldDB" id="A0A9D4PJE0"/>
<dbReference type="VEuPathDB" id="VectorBase:RSAN_057469"/>
<accession>A0A9D4PJE0</accession>
<feature type="compositionally biased region" description="Basic and acidic residues" evidence="1">
    <location>
        <begin position="1"/>
        <end position="15"/>
    </location>
</feature>
<dbReference type="SUPFAM" id="SSF81901">
    <property type="entry name" value="HCP-like"/>
    <property type="match status" value="1"/>
</dbReference>
<protein>
    <submittedName>
        <fullName evidence="2">Uncharacterized protein</fullName>
    </submittedName>
</protein>
<organism evidence="2 3">
    <name type="scientific">Rhipicephalus sanguineus</name>
    <name type="common">Brown dog tick</name>
    <name type="synonym">Ixodes sanguineus</name>
    <dbReference type="NCBI Taxonomy" id="34632"/>
    <lineage>
        <taxon>Eukaryota</taxon>
        <taxon>Metazoa</taxon>
        <taxon>Ecdysozoa</taxon>
        <taxon>Arthropoda</taxon>
        <taxon>Chelicerata</taxon>
        <taxon>Arachnida</taxon>
        <taxon>Acari</taxon>
        <taxon>Parasitiformes</taxon>
        <taxon>Ixodida</taxon>
        <taxon>Ixodoidea</taxon>
        <taxon>Ixodidae</taxon>
        <taxon>Rhipicephalinae</taxon>
        <taxon>Rhipicephalus</taxon>
        <taxon>Rhipicephalus</taxon>
    </lineage>
</organism>
<name>A0A9D4PJE0_RHISA</name>
<feature type="region of interest" description="Disordered" evidence="1">
    <location>
        <begin position="1"/>
        <end position="25"/>
    </location>
</feature>
<comment type="caution">
    <text evidence="2">The sequence shown here is derived from an EMBL/GenBank/DDBJ whole genome shotgun (WGS) entry which is preliminary data.</text>
</comment>
<reference evidence="2" key="1">
    <citation type="journal article" date="2020" name="Cell">
        <title>Large-Scale Comparative Analyses of Tick Genomes Elucidate Their Genetic Diversity and Vector Capacities.</title>
        <authorList>
            <consortium name="Tick Genome and Microbiome Consortium (TIGMIC)"/>
            <person name="Jia N."/>
            <person name="Wang J."/>
            <person name="Shi W."/>
            <person name="Du L."/>
            <person name="Sun Y."/>
            <person name="Zhan W."/>
            <person name="Jiang J.F."/>
            <person name="Wang Q."/>
            <person name="Zhang B."/>
            <person name="Ji P."/>
            <person name="Bell-Sakyi L."/>
            <person name="Cui X.M."/>
            <person name="Yuan T.T."/>
            <person name="Jiang B.G."/>
            <person name="Yang W.F."/>
            <person name="Lam T.T."/>
            <person name="Chang Q.C."/>
            <person name="Ding S.J."/>
            <person name="Wang X.J."/>
            <person name="Zhu J.G."/>
            <person name="Ruan X.D."/>
            <person name="Zhao L."/>
            <person name="Wei J.T."/>
            <person name="Ye R.Z."/>
            <person name="Que T.C."/>
            <person name="Du C.H."/>
            <person name="Zhou Y.H."/>
            <person name="Cheng J.X."/>
            <person name="Dai P.F."/>
            <person name="Guo W.B."/>
            <person name="Han X.H."/>
            <person name="Huang E.J."/>
            <person name="Li L.F."/>
            <person name="Wei W."/>
            <person name="Gao Y.C."/>
            <person name="Liu J.Z."/>
            <person name="Shao H.Z."/>
            <person name="Wang X."/>
            <person name="Wang C.C."/>
            <person name="Yang T.C."/>
            <person name="Huo Q.B."/>
            <person name="Li W."/>
            <person name="Chen H.Y."/>
            <person name="Chen S.E."/>
            <person name="Zhou L.G."/>
            <person name="Ni X.B."/>
            <person name="Tian J.H."/>
            <person name="Sheng Y."/>
            <person name="Liu T."/>
            <person name="Pan Y.S."/>
            <person name="Xia L.Y."/>
            <person name="Li J."/>
            <person name="Zhao F."/>
            <person name="Cao W.C."/>
        </authorList>
    </citation>
    <scope>NUCLEOTIDE SEQUENCE</scope>
    <source>
        <strain evidence="2">Rsan-2018</strain>
    </source>
</reference>